<organism evidence="1 2">
    <name type="scientific">Acetobacter cerevisiae</name>
    <dbReference type="NCBI Taxonomy" id="178900"/>
    <lineage>
        <taxon>Bacteria</taxon>
        <taxon>Pseudomonadati</taxon>
        <taxon>Pseudomonadota</taxon>
        <taxon>Alphaproteobacteria</taxon>
        <taxon>Acetobacterales</taxon>
        <taxon>Acetobacteraceae</taxon>
        <taxon>Acetobacter</taxon>
    </lineage>
</organism>
<dbReference type="EMBL" id="JAMYZR010000013">
    <property type="protein sequence ID" value="MCP1246247.1"/>
    <property type="molecule type" value="Genomic_DNA"/>
</dbReference>
<dbReference type="RefSeq" id="WP_156474655.1">
    <property type="nucleotide sequence ID" value="NZ_JAMYZR010000013.1"/>
</dbReference>
<keyword evidence="2" id="KW-1185">Reference proteome</keyword>
<evidence type="ECO:0008006" key="3">
    <source>
        <dbReference type="Google" id="ProtNLM"/>
    </source>
</evidence>
<sequence>MVAPVTRFICHLLSSLCCCLRPDQGCVAAQTVDESTPSVSDQQEQGQAAAQSLRQGREYGGDACLAPVGEGLE</sequence>
<protein>
    <recommendedName>
        <fullName evidence="3">Secreted protein</fullName>
    </recommendedName>
</protein>
<gene>
    <name evidence="1" type="ORF">NKW54_09860</name>
</gene>
<evidence type="ECO:0000313" key="2">
    <source>
        <dbReference type="Proteomes" id="UP001523543"/>
    </source>
</evidence>
<evidence type="ECO:0000313" key="1">
    <source>
        <dbReference type="EMBL" id="MCP1246247.1"/>
    </source>
</evidence>
<reference evidence="1 2" key="1">
    <citation type="submission" date="2022-06" db="EMBL/GenBank/DDBJ databases">
        <title>Acetobacer genomes from food samples.</title>
        <authorList>
            <person name="Sombolestani A."/>
        </authorList>
    </citation>
    <scope>NUCLEOTIDE SEQUENCE [LARGE SCALE GENOMIC DNA]</scope>
    <source>
        <strain evidence="1 2">R-83281</strain>
    </source>
</reference>
<proteinExistence type="predicted"/>
<name>A0ABT1ES88_9PROT</name>
<accession>A0ABT1ES88</accession>
<comment type="caution">
    <text evidence="1">The sequence shown here is derived from an EMBL/GenBank/DDBJ whole genome shotgun (WGS) entry which is preliminary data.</text>
</comment>
<dbReference type="Proteomes" id="UP001523543">
    <property type="component" value="Unassembled WGS sequence"/>
</dbReference>